<gene>
    <name evidence="1" type="ORF">BQ4739_LOCUS15716</name>
</gene>
<proteinExistence type="predicted"/>
<evidence type="ECO:0000313" key="2">
    <source>
        <dbReference type="Proteomes" id="UP000256970"/>
    </source>
</evidence>
<dbReference type="EMBL" id="FNXT01001233">
    <property type="protein sequence ID" value="SZX75424.1"/>
    <property type="molecule type" value="Genomic_DNA"/>
</dbReference>
<name>A0A383WEI2_TETOB</name>
<organism evidence="1 2">
    <name type="scientific">Tetradesmus obliquus</name>
    <name type="common">Green alga</name>
    <name type="synonym">Acutodesmus obliquus</name>
    <dbReference type="NCBI Taxonomy" id="3088"/>
    <lineage>
        <taxon>Eukaryota</taxon>
        <taxon>Viridiplantae</taxon>
        <taxon>Chlorophyta</taxon>
        <taxon>core chlorophytes</taxon>
        <taxon>Chlorophyceae</taxon>
        <taxon>CS clade</taxon>
        <taxon>Sphaeropleales</taxon>
        <taxon>Scenedesmaceae</taxon>
        <taxon>Tetradesmus</taxon>
    </lineage>
</organism>
<keyword evidence="2" id="KW-1185">Reference proteome</keyword>
<sequence length="99" mass="10365">MASAAPKTAASLPLYTVVALCGFITEVLMRLLNGVAGGAKFGGRVVANAAVLPAFAAAGVIWELKDQLHHDKDSRTAVSTLMMQPSVLNWHDMPVPAAH</sequence>
<reference evidence="1 2" key="1">
    <citation type="submission" date="2016-10" db="EMBL/GenBank/DDBJ databases">
        <authorList>
            <person name="Cai Z."/>
        </authorList>
    </citation>
    <scope>NUCLEOTIDE SEQUENCE [LARGE SCALE GENOMIC DNA]</scope>
</reference>
<dbReference type="AlphaFoldDB" id="A0A383WEI2"/>
<dbReference type="Proteomes" id="UP000256970">
    <property type="component" value="Unassembled WGS sequence"/>
</dbReference>
<evidence type="ECO:0000313" key="1">
    <source>
        <dbReference type="EMBL" id="SZX75424.1"/>
    </source>
</evidence>
<accession>A0A383WEI2</accession>
<protein>
    <submittedName>
        <fullName evidence="1">Uncharacterized protein</fullName>
    </submittedName>
</protein>